<evidence type="ECO:0000259" key="9">
    <source>
        <dbReference type="Pfam" id="PF13870"/>
    </source>
</evidence>
<gene>
    <name evidence="10" type="primary">cfap263</name>
</gene>
<dbReference type="AlphaFoldDB" id="A0A8D3AFF4"/>
<evidence type="ECO:0000256" key="3">
    <source>
        <dbReference type="ARBA" id="ARBA00023054"/>
    </source>
</evidence>
<evidence type="ECO:0000256" key="6">
    <source>
        <dbReference type="ARBA" id="ARBA00044798"/>
    </source>
</evidence>
<reference evidence="10" key="2">
    <citation type="submission" date="2025-08" db="UniProtKB">
        <authorList>
            <consortium name="Ensembl"/>
        </authorList>
    </citation>
    <scope>IDENTIFICATION</scope>
</reference>
<comment type="similarity">
    <text evidence="5">Belongs to the CFAP263 family.</text>
</comment>
<dbReference type="Pfam" id="PF13870">
    <property type="entry name" value="CCDC113_CCDC96_CC"/>
    <property type="match status" value="1"/>
</dbReference>
<keyword evidence="2" id="KW-0970">Cilium biogenesis/degradation</keyword>
<comment type="subcellular location">
    <subcellularLocation>
        <location evidence="1">Cell projection</location>
        <location evidence="1">Cilium</location>
    </subcellularLocation>
</comment>
<evidence type="ECO:0000256" key="1">
    <source>
        <dbReference type="ARBA" id="ARBA00004138"/>
    </source>
</evidence>
<feature type="compositionally biased region" description="Gly residues" evidence="8">
    <location>
        <begin position="71"/>
        <end position="82"/>
    </location>
</feature>
<accession>A0A8D3AFF4</accession>
<feature type="region of interest" description="Disordered" evidence="8">
    <location>
        <begin position="54"/>
        <end position="103"/>
    </location>
</feature>
<dbReference type="PANTHER" id="PTHR15654">
    <property type="entry name" value="COILED-COIL DOMAIN-CONTAINING PROTEIN 113-RELATED"/>
    <property type="match status" value="1"/>
</dbReference>
<dbReference type="GO" id="GO:0036064">
    <property type="term" value="C:ciliary basal body"/>
    <property type="evidence" value="ECO:0007669"/>
    <property type="project" value="TreeGrafter"/>
</dbReference>
<feature type="coiled-coil region" evidence="7">
    <location>
        <begin position="279"/>
        <end position="313"/>
    </location>
</feature>
<dbReference type="PANTHER" id="PTHR15654:SF2">
    <property type="entry name" value="COILED-COIL DOMAIN-CONTAINING PROTEIN 113"/>
    <property type="match status" value="1"/>
</dbReference>
<organism evidence="10 11">
    <name type="scientific">Scophthalmus maximus</name>
    <name type="common">Turbot</name>
    <name type="synonym">Psetta maxima</name>
    <dbReference type="NCBI Taxonomy" id="52904"/>
    <lineage>
        <taxon>Eukaryota</taxon>
        <taxon>Metazoa</taxon>
        <taxon>Chordata</taxon>
        <taxon>Craniata</taxon>
        <taxon>Vertebrata</taxon>
        <taxon>Euteleostomi</taxon>
        <taxon>Actinopterygii</taxon>
        <taxon>Neopterygii</taxon>
        <taxon>Teleostei</taxon>
        <taxon>Neoteleostei</taxon>
        <taxon>Acanthomorphata</taxon>
        <taxon>Carangaria</taxon>
        <taxon>Pleuronectiformes</taxon>
        <taxon>Pleuronectoidei</taxon>
        <taxon>Scophthalmidae</taxon>
        <taxon>Scophthalmus</taxon>
    </lineage>
</organism>
<dbReference type="InterPro" id="IPR025254">
    <property type="entry name" value="CCDC113/CCDC96_CC"/>
</dbReference>
<protein>
    <recommendedName>
        <fullName evidence="6">Cilia- and flagella-associated protein 263</fullName>
    </recommendedName>
</protein>
<evidence type="ECO:0000256" key="8">
    <source>
        <dbReference type="SAM" id="MobiDB-lite"/>
    </source>
</evidence>
<reference evidence="10" key="1">
    <citation type="submission" date="2023-05" db="EMBL/GenBank/DDBJ databases">
        <title>High-quality long-read genome of Scophthalmus maximus.</title>
        <authorList>
            <person name="Lien S."/>
            <person name="Martinez P."/>
        </authorList>
    </citation>
    <scope>NUCLEOTIDE SEQUENCE [LARGE SCALE GENOMIC DNA]</scope>
</reference>
<evidence type="ECO:0000256" key="7">
    <source>
        <dbReference type="SAM" id="Coils"/>
    </source>
</evidence>
<dbReference type="GeneTree" id="ENSGT00940000154521"/>
<dbReference type="GO" id="GO:0060271">
    <property type="term" value="P:cilium assembly"/>
    <property type="evidence" value="ECO:0007669"/>
    <property type="project" value="TreeGrafter"/>
</dbReference>
<keyword evidence="3 7" id="KW-0175">Coiled coil</keyword>
<feature type="domain" description="CCDC113/CCDC96 coiled-coil" evidence="9">
    <location>
        <begin position="194"/>
        <end position="354"/>
    </location>
</feature>
<dbReference type="Proteomes" id="UP000694558">
    <property type="component" value="Chromosome 10"/>
</dbReference>
<evidence type="ECO:0000256" key="4">
    <source>
        <dbReference type="ARBA" id="ARBA00023273"/>
    </source>
</evidence>
<keyword evidence="4" id="KW-0966">Cell projection</keyword>
<dbReference type="GO" id="GO:0005930">
    <property type="term" value="C:axoneme"/>
    <property type="evidence" value="ECO:0007669"/>
    <property type="project" value="TreeGrafter"/>
</dbReference>
<feature type="region of interest" description="Disordered" evidence="8">
    <location>
        <begin position="1"/>
        <end position="20"/>
    </location>
</feature>
<proteinExistence type="inferred from homology"/>
<evidence type="ECO:0000256" key="2">
    <source>
        <dbReference type="ARBA" id="ARBA00022794"/>
    </source>
</evidence>
<evidence type="ECO:0000313" key="11">
    <source>
        <dbReference type="Proteomes" id="UP000694558"/>
    </source>
</evidence>
<feature type="compositionally biased region" description="Basic and acidic residues" evidence="8">
    <location>
        <begin position="9"/>
        <end position="20"/>
    </location>
</feature>
<feature type="coiled-coil region" evidence="7">
    <location>
        <begin position="113"/>
        <end position="223"/>
    </location>
</feature>
<evidence type="ECO:0000256" key="5">
    <source>
        <dbReference type="ARBA" id="ARBA00044506"/>
    </source>
</evidence>
<name>A0A8D3AFF4_SCOMX</name>
<dbReference type="InterPro" id="IPR051885">
    <property type="entry name" value="CC_CF"/>
</dbReference>
<evidence type="ECO:0000313" key="10">
    <source>
        <dbReference type="Ensembl" id="ENSSMAP00000017402.2"/>
    </source>
</evidence>
<sequence>MEDEPVFIVEERGEELPREELPDNRVEELKCCNAALLAEKDLFERFISRLEPRELVSQQDGGEGPAAAAAAGGGAGGGGGGASLTESGGCGRRRRSHSHVSDRLQQLTIEQKLYVARREVRETQQDHENLKQRYERIQDNYKASLKESELRLAEVRKAKKEFERRLLKPLKDNRVEMKEPDKVLQCIRDKLQVAQLEKLHLKNQALKVQEKKLQQQLRHKKEMGKAEYEDFFQEYNEQRIDKNRDELQVNSSKVHRVLGSHKEKLQCVTMESTELSNDITSRKQMLAKIEEEMQHAEEERLKAEALNQHLRLQMTDYEAPDITEYIDVKEKHKKLQQSIHTWERKVGIAEMALKTHTKAWIKHGATLTPANSAAARARSGENPVPVKLPYITEHNR</sequence>
<dbReference type="Ensembl" id="ENSSMAT00000017615.2">
    <property type="protein sequence ID" value="ENSSMAP00000017402.2"/>
    <property type="gene ID" value="ENSSMAG00000010688.2"/>
</dbReference>
<feature type="region of interest" description="Disordered" evidence="8">
    <location>
        <begin position="373"/>
        <end position="396"/>
    </location>
</feature>